<dbReference type="Proteomes" id="UP001165079">
    <property type="component" value="Unassembled WGS sequence"/>
</dbReference>
<dbReference type="PRINTS" id="PR00420">
    <property type="entry name" value="RNGMNOXGNASE"/>
</dbReference>
<comment type="cofactor">
    <cofactor evidence="1">
        <name>FAD</name>
        <dbReference type="ChEBI" id="CHEBI:57692"/>
    </cofactor>
</comment>
<dbReference type="SUPFAM" id="SSF51905">
    <property type="entry name" value="FAD/NAD(P)-binding domain"/>
    <property type="match status" value="1"/>
</dbReference>
<dbReference type="Gene3D" id="3.30.70.2450">
    <property type="match status" value="1"/>
</dbReference>
<reference evidence="5" key="1">
    <citation type="submission" date="2023-03" db="EMBL/GenBank/DDBJ databases">
        <title>Actinorhabdospora filicis NBRC 111898.</title>
        <authorList>
            <person name="Ichikawa N."/>
            <person name="Sato H."/>
            <person name="Tonouchi N."/>
        </authorList>
    </citation>
    <scope>NUCLEOTIDE SEQUENCE</scope>
    <source>
        <strain evidence="5">NBRC 111898</strain>
    </source>
</reference>
<dbReference type="Pfam" id="PF01494">
    <property type="entry name" value="FAD_binding_3"/>
    <property type="match status" value="1"/>
</dbReference>
<dbReference type="AlphaFoldDB" id="A0A9W6SND0"/>
<evidence type="ECO:0000313" key="6">
    <source>
        <dbReference type="Proteomes" id="UP001165079"/>
    </source>
</evidence>
<dbReference type="EMBL" id="BSTX01000002">
    <property type="protein sequence ID" value="GLZ79138.1"/>
    <property type="molecule type" value="Genomic_DNA"/>
</dbReference>
<evidence type="ECO:0000256" key="3">
    <source>
        <dbReference type="ARBA" id="ARBA00022827"/>
    </source>
</evidence>
<sequence length="481" mass="51572">MEPVAIAGGGPVGLAAALFLARRGVPAVVLETAERREAAGSRSICVQREVLDALHRAGCGEVLAREGVTWTHGRTYHRHRELFRITFPETVTGFPPFVNIPQWRVEEVLEAAVRSAGVEIRYGTPVTGLAQDGGVTVRTGRGTLRASHLIGADGGHSAVRDALGLDFPGESFGDRFLIADIRAELPFGPQRRFHFDPEWNPGRQVLLHPQPDSVWRIDWQVPGDFDLAGARASGEVDRRIRLITGGLPYEIVWLSSYRFAQRAAPSFAEGRVLLAGDAAHVMSPFGARGLNSGIADAENAAWKIALDRAGLAGPALLPSYHHERRAAALENLRVTGATMRFLVPRTPEEAAHREDVLTRAASGDAGALAQVDSGRLYAPHSYARSPLTTPRDGLAVAPGDVCPDEPHGSGRLREHLGDFALLHTGDAPAAPVPALRVSGEALDARPGRVWLARPDGHLAAVLDDPAPGEIAAALRRARGFR</sequence>
<name>A0A9W6SND0_9ACTN</name>
<evidence type="ECO:0000256" key="1">
    <source>
        <dbReference type="ARBA" id="ARBA00001974"/>
    </source>
</evidence>
<dbReference type="InterPro" id="IPR050641">
    <property type="entry name" value="RIFMO-like"/>
</dbReference>
<evidence type="ECO:0000256" key="2">
    <source>
        <dbReference type="ARBA" id="ARBA00022630"/>
    </source>
</evidence>
<feature type="domain" description="FAD-binding" evidence="4">
    <location>
        <begin position="3"/>
        <end position="331"/>
    </location>
</feature>
<dbReference type="PANTHER" id="PTHR43004">
    <property type="entry name" value="TRK SYSTEM POTASSIUM UPTAKE PROTEIN"/>
    <property type="match status" value="1"/>
</dbReference>
<organism evidence="5 6">
    <name type="scientific">Actinorhabdospora filicis</name>
    <dbReference type="NCBI Taxonomy" id="1785913"/>
    <lineage>
        <taxon>Bacteria</taxon>
        <taxon>Bacillati</taxon>
        <taxon>Actinomycetota</taxon>
        <taxon>Actinomycetes</taxon>
        <taxon>Micromonosporales</taxon>
        <taxon>Micromonosporaceae</taxon>
        <taxon>Actinorhabdospora</taxon>
    </lineage>
</organism>
<proteinExistence type="predicted"/>
<dbReference type="Gene3D" id="3.50.50.60">
    <property type="entry name" value="FAD/NAD(P)-binding domain"/>
    <property type="match status" value="1"/>
</dbReference>
<dbReference type="InterPro" id="IPR002938">
    <property type="entry name" value="FAD-bd"/>
</dbReference>
<dbReference type="RefSeq" id="WP_285664263.1">
    <property type="nucleotide sequence ID" value="NZ_BSTX01000002.1"/>
</dbReference>
<keyword evidence="2" id="KW-0285">Flavoprotein</keyword>
<comment type="caution">
    <text evidence="5">The sequence shown here is derived from an EMBL/GenBank/DDBJ whole genome shotgun (WGS) entry which is preliminary data.</text>
</comment>
<accession>A0A9W6SND0</accession>
<protein>
    <submittedName>
        <fullName evidence="5">FAD-dependent oxidoreductase</fullName>
    </submittedName>
</protein>
<dbReference type="GO" id="GO:0016709">
    <property type="term" value="F:oxidoreductase activity, acting on paired donors, with incorporation or reduction of molecular oxygen, NAD(P)H as one donor, and incorporation of one atom of oxygen"/>
    <property type="evidence" value="ECO:0007669"/>
    <property type="project" value="UniProtKB-ARBA"/>
</dbReference>
<keyword evidence="3" id="KW-0274">FAD</keyword>
<gene>
    <name evidence="5" type="ORF">Afil01_39450</name>
</gene>
<dbReference type="InterPro" id="IPR036188">
    <property type="entry name" value="FAD/NAD-bd_sf"/>
</dbReference>
<evidence type="ECO:0000259" key="4">
    <source>
        <dbReference type="Pfam" id="PF01494"/>
    </source>
</evidence>
<keyword evidence="6" id="KW-1185">Reference proteome</keyword>
<evidence type="ECO:0000313" key="5">
    <source>
        <dbReference type="EMBL" id="GLZ79138.1"/>
    </source>
</evidence>
<dbReference type="GO" id="GO:0071949">
    <property type="term" value="F:FAD binding"/>
    <property type="evidence" value="ECO:0007669"/>
    <property type="project" value="InterPro"/>
</dbReference>
<dbReference type="PANTHER" id="PTHR43004:SF19">
    <property type="entry name" value="BINDING MONOOXYGENASE, PUTATIVE (JCVI)-RELATED"/>
    <property type="match status" value="1"/>
</dbReference>